<evidence type="ECO:0000256" key="1">
    <source>
        <dbReference type="SAM" id="MobiDB-lite"/>
    </source>
</evidence>
<dbReference type="Gene3D" id="1.10.10.60">
    <property type="entry name" value="Homeodomain-like"/>
    <property type="match status" value="1"/>
</dbReference>
<feature type="domain" description="BRCT" evidence="2">
    <location>
        <begin position="131"/>
        <end position="197"/>
    </location>
</feature>
<feature type="compositionally biased region" description="Acidic residues" evidence="1">
    <location>
        <begin position="697"/>
        <end position="714"/>
    </location>
</feature>
<evidence type="ECO:0000259" key="2">
    <source>
        <dbReference type="PROSITE" id="PS50172"/>
    </source>
</evidence>
<name>A0A8H8TUF0_9BASI</name>
<feature type="compositionally biased region" description="Polar residues" evidence="1">
    <location>
        <begin position="381"/>
        <end position="390"/>
    </location>
</feature>
<feature type="compositionally biased region" description="Low complexity" evidence="1">
    <location>
        <begin position="668"/>
        <end position="677"/>
    </location>
</feature>
<feature type="compositionally biased region" description="Basic and acidic residues" evidence="1">
    <location>
        <begin position="841"/>
        <end position="861"/>
    </location>
</feature>
<evidence type="ECO:0000313" key="3">
    <source>
        <dbReference type="EMBL" id="SYW83208.1"/>
    </source>
</evidence>
<proteinExistence type="predicted"/>
<feature type="compositionally biased region" description="Low complexity" evidence="1">
    <location>
        <begin position="15"/>
        <end position="29"/>
    </location>
</feature>
<sequence>MDANGSNDTVDRQASHNATSTAAAQASTSRLDQQAASPQHPRIELLSDHDGQSGPSDSDAPLANKNVGLDKPDTVSDTSHDPSTPKQATSPASTPSKPLIFLKSLSPKIPLQIHVPPEFNSILERKIQIAVRSHGGAMARYLGKADLIVIDPKMVGPAKKALKEANQIGQPVPVVTPDYIYDSVTRGERINFNDPKYKYDGSRPQTAPAITATKDTPLASHSFGGRNPFTEADREAVIAYFIHKPDRSCSINTAAKELAKLIPSHTHSSFQTYLQNNYEKGWNLKERVLLARRAALQDEPSELHARILRSQYTASPGPAEQSAPSDGWPRTSSALSQAERATSLDEDDEDLQVRQPNPGAAIQDVEKSSTKANSIPIPYASSEQPDSRCNSVEPPPSEQRIDMPVSPPRRARRSSHSSDDSELDQLDADSDENMLTTGPIPVAPQAGRNVADGSEDSEWEGTRRAELRMRRNDASYVKEGRTRFAQEEKDELILRLADHVRSQGRVPDVFTQDAVLAKPEDSFWERFAQDNPTHTLASWRSHYLKNHVTYKQIIDHIIAEMNGASDKNQKGEEEEHFDEADESMSPEAEIEAGPTGDWQHRQYSSLDHAAVPDGETESADRKINASALTRSDMTGVFDDMSLPADGTVVMIPTQPAQDRQRPKRTKPQRQALQQWPQSPSPPLMEEEEQQDMMQVEAEIDTAADEPDGLLDEGDQVLSSSSAEVQAAQEQPAAGHESDAADKMPSTLVLPTVSTPTRPVVASPKRGVDAGTPVLEQHRDAPFYDFTMDSDEEQRIRKARSCPSLPNLPAGRQQTSASRTSHSPITSRRVLSHLATPSRNRAHTDSARQEGRGEDPIQRTRDWARRVSTTPFSASPDLFQDVGPVAVAETSRSRASRIDRRPLLRAERAPTLAPQLLQSDAKTSRAFSSPTKNSTPAHDHPNRSPESLKRLAHAEKLDREAARIKFRADVEHLRADFDLHMLTTRELLLLFRGRVKDARTWLGAMRDEYGVDAGVAYEFLKTSNGDLAQAENFLRLATKVTRSSSASRLVGGASSRSASHSVSPVKRGAGMDERSASRLDREDDRAVSAKRLRR</sequence>
<organism evidence="3 4">
    <name type="scientific">Ustilago bromivora</name>
    <dbReference type="NCBI Taxonomy" id="307758"/>
    <lineage>
        <taxon>Eukaryota</taxon>
        <taxon>Fungi</taxon>
        <taxon>Dikarya</taxon>
        <taxon>Basidiomycota</taxon>
        <taxon>Ustilaginomycotina</taxon>
        <taxon>Ustilaginomycetes</taxon>
        <taxon>Ustilaginales</taxon>
        <taxon>Ustilaginaceae</taxon>
        <taxon>Ustilago</taxon>
    </lineage>
</organism>
<feature type="compositionally biased region" description="Basic and acidic residues" evidence="1">
    <location>
        <begin position="936"/>
        <end position="946"/>
    </location>
</feature>
<feature type="region of interest" description="Disordered" evidence="1">
    <location>
        <begin position="1046"/>
        <end position="1093"/>
    </location>
</feature>
<evidence type="ECO:0000313" key="4">
    <source>
        <dbReference type="Proteomes" id="UP000658997"/>
    </source>
</evidence>
<feature type="region of interest" description="Disordered" evidence="1">
    <location>
        <begin position="313"/>
        <end position="462"/>
    </location>
</feature>
<dbReference type="AlphaFoldDB" id="A0A8H8TUF0"/>
<feature type="compositionally biased region" description="Polar residues" evidence="1">
    <location>
        <begin position="811"/>
        <end position="825"/>
    </location>
</feature>
<dbReference type="EMBL" id="ULHB01000141">
    <property type="protein sequence ID" value="SYW83208.1"/>
    <property type="molecule type" value="Genomic_DNA"/>
</dbReference>
<dbReference type="InterPro" id="IPR009057">
    <property type="entry name" value="Homeodomain-like_sf"/>
</dbReference>
<feature type="compositionally biased region" description="Basic and acidic residues" evidence="1">
    <location>
        <begin position="68"/>
        <end position="80"/>
    </location>
</feature>
<feature type="compositionally biased region" description="Acidic residues" evidence="1">
    <location>
        <begin position="420"/>
        <end position="432"/>
    </location>
</feature>
<feature type="compositionally biased region" description="Acidic residues" evidence="1">
    <location>
        <begin position="574"/>
        <end position="590"/>
    </location>
</feature>
<feature type="region of interest" description="Disordered" evidence="1">
    <location>
        <begin position="652"/>
        <end position="775"/>
    </location>
</feature>
<dbReference type="SUPFAM" id="SSF46689">
    <property type="entry name" value="Homeodomain-like"/>
    <property type="match status" value="1"/>
</dbReference>
<feature type="compositionally biased region" description="Polar residues" evidence="1">
    <location>
        <begin position="81"/>
        <end position="96"/>
    </location>
</feature>
<reference evidence="3" key="1">
    <citation type="submission" date="2018-08" db="EMBL/GenBank/DDBJ databases">
        <authorList>
            <person name="Guldener U."/>
        </authorList>
    </citation>
    <scope>NUCLEOTIDE SEQUENCE</scope>
    <source>
        <strain evidence="3">UB2</strain>
    </source>
</reference>
<feature type="compositionally biased region" description="Basic and acidic residues" evidence="1">
    <location>
        <begin position="1068"/>
        <end position="1086"/>
    </location>
</feature>
<feature type="compositionally biased region" description="Basic and acidic residues" evidence="1">
    <location>
        <begin position="41"/>
        <end position="51"/>
    </location>
</feature>
<dbReference type="CDD" id="cd11655">
    <property type="entry name" value="rap1_myb-like"/>
    <property type="match status" value="1"/>
</dbReference>
<gene>
    <name evidence="3" type="ORF">UBRO2_05099</name>
</gene>
<feature type="compositionally biased region" description="Polar residues" evidence="1">
    <location>
        <begin position="330"/>
        <end position="340"/>
    </location>
</feature>
<feature type="compositionally biased region" description="Polar residues" evidence="1">
    <location>
        <begin position="915"/>
        <end position="935"/>
    </location>
</feature>
<feature type="compositionally biased region" description="Low complexity" evidence="1">
    <location>
        <begin position="1049"/>
        <end position="1062"/>
    </location>
</feature>
<dbReference type="PROSITE" id="PS50172">
    <property type="entry name" value="BRCT"/>
    <property type="match status" value="1"/>
</dbReference>
<dbReference type="Proteomes" id="UP000658997">
    <property type="component" value="Unassembled WGS sequence"/>
</dbReference>
<comment type="caution">
    <text evidence="3">The sequence shown here is derived from an EMBL/GenBank/DDBJ whole genome shotgun (WGS) entry which is preliminary data.</text>
</comment>
<feature type="region of interest" description="Disordered" evidence="1">
    <location>
        <begin position="1"/>
        <end position="97"/>
    </location>
</feature>
<dbReference type="InterPro" id="IPR036420">
    <property type="entry name" value="BRCT_dom_sf"/>
</dbReference>
<protein>
    <recommendedName>
        <fullName evidence="2">BRCT domain-containing protein</fullName>
    </recommendedName>
</protein>
<feature type="region of interest" description="Disordered" evidence="1">
    <location>
        <begin position="790"/>
        <end position="861"/>
    </location>
</feature>
<feature type="region of interest" description="Disordered" evidence="1">
    <location>
        <begin position="886"/>
        <end position="946"/>
    </location>
</feature>
<dbReference type="SUPFAM" id="SSF52113">
    <property type="entry name" value="BRCT domain"/>
    <property type="match status" value="1"/>
</dbReference>
<feature type="compositionally biased region" description="Low complexity" evidence="1">
    <location>
        <begin position="715"/>
        <end position="733"/>
    </location>
</feature>
<feature type="region of interest" description="Disordered" evidence="1">
    <location>
        <begin position="566"/>
        <end position="600"/>
    </location>
</feature>
<accession>A0A8H8TUF0</accession>
<dbReference type="InterPro" id="IPR001357">
    <property type="entry name" value="BRCT_dom"/>
</dbReference>
<keyword evidence="4" id="KW-1185">Reference proteome</keyword>
<feature type="compositionally biased region" description="Basic and acidic residues" evidence="1">
    <location>
        <begin position="895"/>
        <end position="907"/>
    </location>
</feature>